<dbReference type="Pfam" id="PF00528">
    <property type="entry name" value="BPD_transp_1"/>
    <property type="match status" value="1"/>
</dbReference>
<evidence type="ECO:0000256" key="6">
    <source>
        <dbReference type="ARBA" id="ARBA00022505"/>
    </source>
</evidence>
<comment type="caution">
    <text evidence="12">Lacks conserved residue(s) required for the propagation of feature annotation.</text>
</comment>
<dbReference type="PANTHER" id="PTHR30183">
    <property type="entry name" value="MOLYBDENUM TRANSPORT SYSTEM PERMEASE PROTEIN MODB"/>
    <property type="match status" value="1"/>
</dbReference>
<feature type="transmembrane region" description="Helical" evidence="11">
    <location>
        <begin position="197"/>
        <end position="218"/>
    </location>
</feature>
<feature type="transmembrane region" description="Helical" evidence="11">
    <location>
        <begin position="49"/>
        <end position="70"/>
    </location>
</feature>
<evidence type="ECO:0000256" key="4">
    <source>
        <dbReference type="ARBA" id="ARBA00022448"/>
    </source>
</evidence>
<protein>
    <recommendedName>
        <fullName evidence="12">Molybdenum transport system permease</fullName>
    </recommendedName>
</protein>
<evidence type="ECO:0000256" key="3">
    <source>
        <dbReference type="ARBA" id="ARBA00007069"/>
    </source>
</evidence>
<dbReference type="GO" id="GO:0005886">
    <property type="term" value="C:plasma membrane"/>
    <property type="evidence" value="ECO:0007669"/>
    <property type="project" value="UniProtKB-SubCell"/>
</dbReference>
<keyword evidence="10 11" id="KW-0472">Membrane</keyword>
<evidence type="ECO:0000256" key="10">
    <source>
        <dbReference type="ARBA" id="ARBA00023136"/>
    </source>
</evidence>
<comment type="subcellular location">
    <subcellularLocation>
        <location evidence="2 12">Cell inner membrane</location>
        <topology evidence="2 12">Multi-pass membrane protein</topology>
    </subcellularLocation>
    <subcellularLocation>
        <location evidence="11">Cell membrane</location>
        <topology evidence="11">Multi-pass membrane protein</topology>
    </subcellularLocation>
</comment>
<dbReference type="InterPro" id="IPR011867">
    <property type="entry name" value="ModB_ABC"/>
</dbReference>
<keyword evidence="6 12" id="KW-0500">Molybdenum</keyword>
<gene>
    <name evidence="14" type="ORF">HMPREF9440_02149</name>
</gene>
<evidence type="ECO:0000256" key="1">
    <source>
        <dbReference type="ARBA" id="ARBA00002949"/>
    </source>
</evidence>
<comment type="function">
    <text evidence="1 12">Part of the binding-protein-dependent transport system for molybdenum; probably responsible for the translocation of the substrate across the membrane.</text>
</comment>
<dbReference type="NCBIfam" id="TIGR02141">
    <property type="entry name" value="modB_ABC"/>
    <property type="match status" value="1"/>
</dbReference>
<keyword evidence="4 11" id="KW-0813">Transport</keyword>
<dbReference type="PATRIC" id="fig|762967.3.peg.1686"/>
<accession>H3KHA6</accession>
<evidence type="ECO:0000256" key="8">
    <source>
        <dbReference type="ARBA" id="ARBA00022692"/>
    </source>
</evidence>
<keyword evidence="9 11" id="KW-1133">Transmembrane helix</keyword>
<comment type="similarity">
    <text evidence="3 12">Belongs to the binding-protein-dependent transport system permease family. CysTW subfamily.</text>
</comment>
<feature type="transmembrane region" description="Helical" evidence="11">
    <location>
        <begin position="12"/>
        <end position="37"/>
    </location>
</feature>
<organism evidence="14 15">
    <name type="scientific">Sutterella parvirubra YIT 11816</name>
    <dbReference type="NCBI Taxonomy" id="762967"/>
    <lineage>
        <taxon>Bacteria</taxon>
        <taxon>Pseudomonadati</taxon>
        <taxon>Pseudomonadota</taxon>
        <taxon>Betaproteobacteria</taxon>
        <taxon>Burkholderiales</taxon>
        <taxon>Sutterellaceae</taxon>
        <taxon>Sutterella</taxon>
    </lineage>
</organism>
<sequence>MMFTVEELRPVLLSLELAAVTTVILLLIGVPLAWWLASGGGRLRASVGAIVTLPLVLPPSVLGFYVLVALGPSGPIGNITQAMGLGVLNFSFTGLVIGSIIYSMPFMVQPVQTAFEGIGRRPAEVAATLRCRPIDAFLNVTVPLARHGIITGTLMTFAHTIGEFGVVLMIGGNIPGKTQVVSTEIFTFVEAMEYDKAHVLAGGMLVFSFIVLMTLNLLNRRRGGAVR</sequence>
<dbReference type="PROSITE" id="PS50928">
    <property type="entry name" value="ABC_TM1"/>
    <property type="match status" value="1"/>
</dbReference>
<feature type="domain" description="ABC transmembrane type-1" evidence="13">
    <location>
        <begin position="11"/>
        <end position="217"/>
    </location>
</feature>
<keyword evidence="15" id="KW-1185">Reference proteome</keyword>
<keyword evidence="8 11" id="KW-0812">Transmembrane</keyword>
<evidence type="ECO:0000259" key="13">
    <source>
        <dbReference type="PROSITE" id="PS50928"/>
    </source>
</evidence>
<reference evidence="14 15" key="1">
    <citation type="submission" date="2011-11" db="EMBL/GenBank/DDBJ databases">
        <authorList>
            <person name="Weinstock G."/>
            <person name="Sodergren E."/>
            <person name="Clifton S."/>
            <person name="Fulton L."/>
            <person name="Fulton B."/>
            <person name="Courtney L."/>
            <person name="Fronick C."/>
            <person name="Harrison M."/>
            <person name="Strong C."/>
            <person name="Farmer C."/>
            <person name="Delahaunty K."/>
            <person name="Markovic C."/>
            <person name="Hall O."/>
            <person name="Minx P."/>
            <person name="Tomlinson C."/>
            <person name="Mitreva M."/>
            <person name="Hou S."/>
            <person name="Chen J."/>
            <person name="Wollam A."/>
            <person name="Pepin K.H."/>
            <person name="Johnson M."/>
            <person name="Bhonagiri V."/>
            <person name="Zhang X."/>
            <person name="Suruliraj S."/>
            <person name="Warren W."/>
            <person name="Chinwalla A."/>
            <person name="Mardis E.R."/>
            <person name="Wilson R.K."/>
        </authorList>
    </citation>
    <scope>NUCLEOTIDE SEQUENCE [LARGE SCALE GENOMIC DNA]</scope>
    <source>
        <strain evidence="14 15">YIT 11816</strain>
    </source>
</reference>
<dbReference type="RefSeq" id="WP_008543410.1">
    <property type="nucleotide sequence ID" value="NZ_JH605010.1"/>
</dbReference>
<evidence type="ECO:0000313" key="15">
    <source>
        <dbReference type="Proteomes" id="UP000004956"/>
    </source>
</evidence>
<dbReference type="CDD" id="cd06261">
    <property type="entry name" value="TM_PBP2"/>
    <property type="match status" value="1"/>
</dbReference>
<evidence type="ECO:0000256" key="12">
    <source>
        <dbReference type="RuleBase" id="RU365097"/>
    </source>
</evidence>
<evidence type="ECO:0000256" key="11">
    <source>
        <dbReference type="RuleBase" id="RU363032"/>
    </source>
</evidence>
<dbReference type="AlphaFoldDB" id="H3KHA6"/>
<dbReference type="PANTHER" id="PTHR30183:SF8">
    <property type="entry name" value="MOLYBDENUM TRANSPORT SYSTEM PERMEASE"/>
    <property type="match status" value="1"/>
</dbReference>
<comment type="caution">
    <text evidence="14">The sequence shown here is derived from an EMBL/GenBank/DDBJ whole genome shotgun (WGS) entry which is preliminary data.</text>
</comment>
<evidence type="ECO:0000256" key="9">
    <source>
        <dbReference type="ARBA" id="ARBA00022989"/>
    </source>
</evidence>
<dbReference type="HOGENOM" id="CLU_016047_14_3_4"/>
<name>H3KHA6_9BURK</name>
<dbReference type="EMBL" id="AFBQ01000325">
    <property type="protein sequence ID" value="EHY30500.1"/>
    <property type="molecule type" value="Genomic_DNA"/>
</dbReference>
<dbReference type="GO" id="GO:0015098">
    <property type="term" value="F:molybdate ion transmembrane transporter activity"/>
    <property type="evidence" value="ECO:0007669"/>
    <property type="project" value="UniProtKB-UniRule"/>
</dbReference>
<evidence type="ECO:0000313" key="14">
    <source>
        <dbReference type="EMBL" id="EHY30500.1"/>
    </source>
</evidence>
<dbReference type="Gene3D" id="1.10.3720.10">
    <property type="entry name" value="MetI-like"/>
    <property type="match status" value="1"/>
</dbReference>
<proteinExistence type="inferred from homology"/>
<evidence type="ECO:0000256" key="7">
    <source>
        <dbReference type="ARBA" id="ARBA00022519"/>
    </source>
</evidence>
<dbReference type="Proteomes" id="UP000004956">
    <property type="component" value="Unassembled WGS sequence"/>
</dbReference>
<keyword evidence="5" id="KW-1003">Cell membrane</keyword>
<dbReference type="InterPro" id="IPR035906">
    <property type="entry name" value="MetI-like_sf"/>
</dbReference>
<feature type="transmembrane region" description="Helical" evidence="11">
    <location>
        <begin position="82"/>
        <end position="102"/>
    </location>
</feature>
<dbReference type="InterPro" id="IPR000515">
    <property type="entry name" value="MetI-like"/>
</dbReference>
<keyword evidence="7 12" id="KW-0997">Cell inner membrane</keyword>
<dbReference type="SUPFAM" id="SSF161098">
    <property type="entry name" value="MetI-like"/>
    <property type="match status" value="1"/>
</dbReference>
<dbReference type="FunFam" id="1.10.3720.10:FF:000054">
    <property type="entry name" value="Molybdenum transport system permease"/>
    <property type="match status" value="1"/>
</dbReference>
<evidence type="ECO:0000256" key="5">
    <source>
        <dbReference type="ARBA" id="ARBA00022475"/>
    </source>
</evidence>
<dbReference type="STRING" id="762967.HMPREF9440_02149"/>
<evidence type="ECO:0000256" key="2">
    <source>
        <dbReference type="ARBA" id="ARBA00004429"/>
    </source>
</evidence>